<dbReference type="GO" id="GO:0030170">
    <property type="term" value="F:pyridoxal phosphate binding"/>
    <property type="evidence" value="ECO:0007669"/>
    <property type="project" value="InterPro"/>
</dbReference>
<keyword evidence="11" id="KW-1185">Reference proteome</keyword>
<dbReference type="Gene3D" id="3.90.1150.10">
    <property type="entry name" value="Aspartate Aminotransferase, domain 1"/>
    <property type="match status" value="1"/>
</dbReference>
<dbReference type="PROSITE" id="PS00868">
    <property type="entry name" value="CYS_MET_METAB_PP"/>
    <property type="match status" value="1"/>
</dbReference>
<dbReference type="Proteomes" id="UP000608923">
    <property type="component" value="Unassembled WGS sequence"/>
</dbReference>
<evidence type="ECO:0000256" key="8">
    <source>
        <dbReference type="PIRSR" id="PIRSR001434-2"/>
    </source>
</evidence>
<dbReference type="InterPro" id="IPR015424">
    <property type="entry name" value="PyrdxlP-dep_Trfase"/>
</dbReference>
<feature type="modified residue" description="N6-(pyridoxal phosphate)lysine" evidence="8">
    <location>
        <position position="230"/>
    </location>
</feature>
<name>A0A8H9M703_9BURK</name>
<keyword evidence="3 8" id="KW-0663">Pyridoxal phosphate</keyword>
<dbReference type="CDD" id="cd00614">
    <property type="entry name" value="CGS_like"/>
    <property type="match status" value="1"/>
</dbReference>
<evidence type="ECO:0000256" key="9">
    <source>
        <dbReference type="RuleBase" id="RU362118"/>
    </source>
</evidence>
<dbReference type="InterPro" id="IPR015422">
    <property type="entry name" value="PyrdxlP-dep_Trfase_small"/>
</dbReference>
<evidence type="ECO:0000313" key="11">
    <source>
        <dbReference type="Proteomes" id="UP000608923"/>
    </source>
</evidence>
<reference evidence="11" key="1">
    <citation type="journal article" date="2019" name="Int. J. Syst. Evol. Microbiol.">
        <title>The Global Catalogue of Microorganisms (GCM) 10K type strain sequencing project: providing services to taxonomists for standard genome sequencing and annotation.</title>
        <authorList>
            <consortium name="The Broad Institute Genomics Platform"/>
            <consortium name="The Broad Institute Genome Sequencing Center for Infectious Disease"/>
            <person name="Wu L."/>
            <person name="Ma J."/>
        </authorList>
    </citation>
    <scope>NUCLEOTIDE SEQUENCE [LARGE SCALE GENOMIC DNA]</scope>
    <source>
        <strain evidence="11">KCTC 42083</strain>
    </source>
</reference>
<evidence type="ECO:0000313" key="10">
    <source>
        <dbReference type="EMBL" id="GHC57293.1"/>
    </source>
</evidence>
<dbReference type="PANTHER" id="PTHR43500">
    <property type="entry name" value="CYSTATHIONINE BETA-LYASE-RELATED"/>
    <property type="match status" value="1"/>
</dbReference>
<dbReference type="InterPro" id="IPR015421">
    <property type="entry name" value="PyrdxlP-dep_Trfase_major"/>
</dbReference>
<evidence type="ECO:0000256" key="1">
    <source>
        <dbReference type="ARBA" id="ARBA00001933"/>
    </source>
</evidence>
<evidence type="ECO:0000256" key="4">
    <source>
        <dbReference type="ARBA" id="ARBA00023239"/>
    </source>
</evidence>
<dbReference type="Pfam" id="PF01053">
    <property type="entry name" value="Cys_Met_Meta_PP"/>
    <property type="match status" value="1"/>
</dbReference>
<comment type="catalytic activity">
    <reaction evidence="6">
        <text>L,L-cystathionine + H2O = L-homocysteine + pyruvate + NH4(+)</text>
        <dbReference type="Rhea" id="RHEA:13965"/>
        <dbReference type="ChEBI" id="CHEBI:15361"/>
        <dbReference type="ChEBI" id="CHEBI:15377"/>
        <dbReference type="ChEBI" id="CHEBI:28938"/>
        <dbReference type="ChEBI" id="CHEBI:58161"/>
        <dbReference type="ChEBI" id="CHEBI:58199"/>
    </reaction>
</comment>
<dbReference type="InterPro" id="IPR000277">
    <property type="entry name" value="Cys/Met-Metab_PyrdxlP-dep_enz"/>
</dbReference>
<dbReference type="Gene3D" id="3.40.640.10">
    <property type="entry name" value="Type I PLP-dependent aspartate aminotransferase-like (Major domain)"/>
    <property type="match status" value="1"/>
</dbReference>
<comment type="similarity">
    <text evidence="2 9">Belongs to the trans-sulfuration enzymes family.</text>
</comment>
<evidence type="ECO:0000256" key="7">
    <source>
        <dbReference type="ARBA" id="ARBA00047625"/>
    </source>
</evidence>
<dbReference type="SUPFAM" id="SSF53383">
    <property type="entry name" value="PLP-dependent transferases"/>
    <property type="match status" value="1"/>
</dbReference>
<comment type="catalytic activity">
    <reaction evidence="7">
        <text>an S-substituted L-cysteine + H2O = a thiol + pyruvate + NH4(+)</text>
        <dbReference type="Rhea" id="RHEA:18121"/>
        <dbReference type="ChEBI" id="CHEBI:15361"/>
        <dbReference type="ChEBI" id="CHEBI:15377"/>
        <dbReference type="ChEBI" id="CHEBI:28938"/>
        <dbReference type="ChEBI" id="CHEBI:29256"/>
        <dbReference type="ChEBI" id="CHEBI:58717"/>
        <dbReference type="EC" id="4.4.1.13"/>
    </reaction>
</comment>
<comment type="caution">
    <text evidence="10">The sequence shown here is derived from an EMBL/GenBank/DDBJ whole genome shotgun (WGS) entry which is preliminary data.</text>
</comment>
<organism evidence="10 11">
    <name type="scientific">Alcaligenes pakistanensis</name>
    <dbReference type="NCBI Taxonomy" id="1482717"/>
    <lineage>
        <taxon>Bacteria</taxon>
        <taxon>Pseudomonadati</taxon>
        <taxon>Pseudomonadota</taxon>
        <taxon>Betaproteobacteria</taxon>
        <taxon>Burkholderiales</taxon>
        <taxon>Alcaligenaceae</taxon>
        <taxon>Alcaligenes</taxon>
    </lineage>
</organism>
<evidence type="ECO:0000256" key="2">
    <source>
        <dbReference type="ARBA" id="ARBA00009077"/>
    </source>
</evidence>
<sequence length="414" mass="45337">MACGSVELFLLLPAETMSSDLALDTALQHTGLAPFDPHTDAAPVAVPIMRTSTVRFRNLDALDRAQVDKADPEKRSVTYGRSGMDTHAALEQVFCQLESATQALLAPSGMAAITLGLLALLDSGDHVLIADSAYGPVRYLEKTVLRRMGIQATFCAPTPEEMERHLQDNTRMVYVESPGSLLMQMLDMPALAEFGRKHNLLLVTDNTWGSGYIYRPLELGFDVSIVAGTKYVAGHSDLMLGAVMSADPAINKRLHDNHYALGFSISADDAWLALRGVRTLPIRMRESAANALKVCQFLDSRPEVTRIYHPAWPQDPGHVLWQRDCTGSNGMLSVQLRMSNAQARVFVDALTLFGIGFSWGGFESLVQLVDTAFLSGHSYWQGSQDCLVRLHIGLESSHDLCTDLTQAFEKAAQV</sequence>
<dbReference type="EMBL" id="BMZN01000005">
    <property type="protein sequence ID" value="GHC57293.1"/>
    <property type="molecule type" value="Genomic_DNA"/>
</dbReference>
<protein>
    <submittedName>
        <fullName evidence="10">Cystathionine beta-lyase</fullName>
    </submittedName>
</protein>
<evidence type="ECO:0000256" key="6">
    <source>
        <dbReference type="ARBA" id="ARBA00047517"/>
    </source>
</evidence>
<dbReference type="InterPro" id="IPR006233">
    <property type="entry name" value="Cys_b_lyase_bac"/>
</dbReference>
<comment type="pathway">
    <text evidence="5">Amino-acid biosynthesis; L-methionine biosynthesis via de novo pathway; L-homocysteine from L-cystathionine: step 1/1.</text>
</comment>
<comment type="cofactor">
    <cofactor evidence="1 9">
        <name>pyridoxal 5'-phosphate</name>
        <dbReference type="ChEBI" id="CHEBI:597326"/>
    </cofactor>
</comment>
<evidence type="ECO:0000256" key="3">
    <source>
        <dbReference type="ARBA" id="ARBA00022898"/>
    </source>
</evidence>
<gene>
    <name evidence="10" type="primary">metC</name>
    <name evidence="10" type="ORF">GCM10010096_33010</name>
</gene>
<dbReference type="AlphaFoldDB" id="A0A8H9M703"/>
<dbReference type="InterPro" id="IPR054542">
    <property type="entry name" value="Cys_met_metab_PP"/>
</dbReference>
<dbReference type="PIRSF" id="PIRSF001434">
    <property type="entry name" value="CGS"/>
    <property type="match status" value="1"/>
</dbReference>
<dbReference type="GO" id="GO:0019450">
    <property type="term" value="P:L-cysteine catabolic process to pyruvate"/>
    <property type="evidence" value="ECO:0007669"/>
    <property type="project" value="TreeGrafter"/>
</dbReference>
<dbReference type="PANTHER" id="PTHR43500:SF1">
    <property type="entry name" value="CYSTATHIONINE BETA-LYASE-RELATED"/>
    <property type="match status" value="1"/>
</dbReference>
<dbReference type="GO" id="GO:0047804">
    <property type="term" value="F:cysteine-S-conjugate beta-lyase activity"/>
    <property type="evidence" value="ECO:0007669"/>
    <property type="project" value="UniProtKB-EC"/>
</dbReference>
<dbReference type="FunFam" id="3.40.640.10:FF:000046">
    <property type="entry name" value="Cystathionine gamma-lyase"/>
    <property type="match status" value="1"/>
</dbReference>
<keyword evidence="4 10" id="KW-0456">Lyase</keyword>
<evidence type="ECO:0000256" key="5">
    <source>
        <dbReference type="ARBA" id="ARBA00046315"/>
    </source>
</evidence>
<dbReference type="GO" id="GO:0019346">
    <property type="term" value="P:transsulfuration"/>
    <property type="evidence" value="ECO:0007669"/>
    <property type="project" value="InterPro"/>
</dbReference>
<accession>A0A8H9M703</accession>
<proteinExistence type="inferred from homology"/>